<feature type="domain" description="C-type lectin" evidence="1">
    <location>
        <begin position="46"/>
        <end position="155"/>
    </location>
</feature>
<dbReference type="InterPro" id="IPR016186">
    <property type="entry name" value="C-type_lectin-like/link_sf"/>
</dbReference>
<evidence type="ECO:0000313" key="2">
    <source>
        <dbReference type="Ensembl" id="ENSPNAP00000005925.1"/>
    </source>
</evidence>
<dbReference type="Ensembl" id="ENSPNAT00000004431.2">
    <property type="protein sequence ID" value="ENSPNAP00000005925.1"/>
    <property type="gene ID" value="ENSPNAG00000012028.2"/>
</dbReference>
<keyword evidence="3" id="KW-1185">Reference proteome</keyword>
<reference evidence="2" key="3">
    <citation type="submission" date="2025-09" db="UniProtKB">
        <authorList>
            <consortium name="Ensembl"/>
        </authorList>
    </citation>
    <scope>IDENTIFICATION</scope>
</reference>
<dbReference type="InterPro" id="IPR001304">
    <property type="entry name" value="C-type_lectin-like"/>
</dbReference>
<organism evidence="2 3">
    <name type="scientific">Pygocentrus nattereri</name>
    <name type="common">Red-bellied piranha</name>
    <dbReference type="NCBI Taxonomy" id="42514"/>
    <lineage>
        <taxon>Eukaryota</taxon>
        <taxon>Metazoa</taxon>
        <taxon>Chordata</taxon>
        <taxon>Craniata</taxon>
        <taxon>Vertebrata</taxon>
        <taxon>Euteleostomi</taxon>
        <taxon>Actinopterygii</taxon>
        <taxon>Neopterygii</taxon>
        <taxon>Teleostei</taxon>
        <taxon>Ostariophysi</taxon>
        <taxon>Characiformes</taxon>
        <taxon>Characoidei</taxon>
        <taxon>Pygocentrus</taxon>
    </lineage>
</organism>
<evidence type="ECO:0000259" key="1">
    <source>
        <dbReference type="PROSITE" id="PS50041"/>
    </source>
</evidence>
<dbReference type="PANTHER" id="PTHR45784">
    <property type="entry name" value="C-TYPE LECTIN DOMAIN FAMILY 20 MEMBER A-RELATED"/>
    <property type="match status" value="1"/>
</dbReference>
<reference evidence="2 3" key="1">
    <citation type="submission" date="2020-10" db="EMBL/GenBank/DDBJ databases">
        <title>Pygocentrus nattereri (red-bellied piranha) genome, fPygNat1, primary haplotype.</title>
        <authorList>
            <person name="Myers G."/>
            <person name="Meyer A."/>
            <person name="Karagic N."/>
            <person name="Pippel M."/>
            <person name="Winkler S."/>
            <person name="Tracey A."/>
            <person name="Wood J."/>
            <person name="Formenti G."/>
            <person name="Howe K."/>
            <person name="Fedrigo O."/>
            <person name="Jarvis E.D."/>
        </authorList>
    </citation>
    <scope>NUCLEOTIDE SEQUENCE [LARGE SCALE GENOMIC DNA]</scope>
</reference>
<dbReference type="PROSITE" id="PS50041">
    <property type="entry name" value="C_TYPE_LECTIN_2"/>
    <property type="match status" value="1"/>
</dbReference>
<dbReference type="Proteomes" id="UP001501920">
    <property type="component" value="Chromosome 19"/>
</dbReference>
<sequence length="158" mass="17406">MYSSCVDVACRCSLKLCNEGQATCYAFQHSSALLCAVHSFPSDRSTSSGTFILIRSGMTWTQAHTYCSQYHTNLASIHNAQEQQLIFNVVGNSTIAYFGLISGQWSDEGFSTFRSWANGQAVESVSTDECAAMMMSDSGKWNQRQCVLQNPFICYGGE</sequence>
<dbReference type="Pfam" id="PF00059">
    <property type="entry name" value="Lectin_C"/>
    <property type="match status" value="1"/>
</dbReference>
<dbReference type="SMART" id="SM00034">
    <property type="entry name" value="CLECT"/>
    <property type="match status" value="1"/>
</dbReference>
<dbReference type="PANTHER" id="PTHR45784:SF3">
    <property type="entry name" value="C-TYPE LECTIN DOMAIN FAMILY 4 MEMBER K-LIKE-RELATED"/>
    <property type="match status" value="1"/>
</dbReference>
<dbReference type="Gene3D" id="3.10.100.10">
    <property type="entry name" value="Mannose-Binding Protein A, subunit A"/>
    <property type="match status" value="1"/>
</dbReference>
<protein>
    <recommendedName>
        <fullName evidence="1">C-type lectin domain-containing protein</fullName>
    </recommendedName>
</protein>
<dbReference type="SUPFAM" id="SSF56436">
    <property type="entry name" value="C-type lectin-like"/>
    <property type="match status" value="1"/>
</dbReference>
<dbReference type="GeneTree" id="ENSGT01120000275378"/>
<proteinExistence type="predicted"/>
<dbReference type="AlphaFoldDB" id="A0A3B4C4F5"/>
<accession>A0A3B4C4F5</accession>
<name>A0A3B4C4F5_PYGNA</name>
<reference evidence="2" key="2">
    <citation type="submission" date="2025-08" db="UniProtKB">
        <authorList>
            <consortium name="Ensembl"/>
        </authorList>
    </citation>
    <scope>IDENTIFICATION</scope>
</reference>
<dbReference type="InterPro" id="IPR016187">
    <property type="entry name" value="CTDL_fold"/>
</dbReference>
<evidence type="ECO:0000313" key="3">
    <source>
        <dbReference type="Proteomes" id="UP001501920"/>
    </source>
</evidence>